<comment type="caution">
    <text evidence="9">The sequence shown here is derived from an EMBL/GenBank/DDBJ whole genome shotgun (WGS) entry which is preliminary data.</text>
</comment>
<comment type="pathway">
    <text evidence="6">Lipid metabolism; oxylipin biosynthesis.</text>
</comment>
<proteinExistence type="inferred from homology"/>
<feature type="region of interest" description="Disordered" evidence="8">
    <location>
        <begin position="476"/>
        <end position="495"/>
    </location>
</feature>
<dbReference type="SUPFAM" id="SSF48264">
    <property type="entry name" value="Cytochrome P450"/>
    <property type="match status" value="1"/>
</dbReference>
<dbReference type="GO" id="GO:0016705">
    <property type="term" value="F:oxidoreductase activity, acting on paired donors, with incorporation or reduction of molecular oxygen"/>
    <property type="evidence" value="ECO:0007669"/>
    <property type="project" value="InterPro"/>
</dbReference>
<feature type="binding site" description="axial binding residue" evidence="7">
    <location>
        <position position="437"/>
    </location>
    <ligand>
        <name>heme</name>
        <dbReference type="ChEBI" id="CHEBI:30413"/>
    </ligand>
    <ligandPart>
        <name>Fe</name>
        <dbReference type="ChEBI" id="CHEBI:18248"/>
    </ligandPart>
</feature>
<keyword evidence="10" id="KW-1185">Reference proteome</keyword>
<organism evidence="9 10">
    <name type="scientific">Colocasia esculenta</name>
    <name type="common">Wild taro</name>
    <name type="synonym">Arum esculentum</name>
    <dbReference type="NCBI Taxonomy" id="4460"/>
    <lineage>
        <taxon>Eukaryota</taxon>
        <taxon>Viridiplantae</taxon>
        <taxon>Streptophyta</taxon>
        <taxon>Embryophyta</taxon>
        <taxon>Tracheophyta</taxon>
        <taxon>Spermatophyta</taxon>
        <taxon>Magnoliopsida</taxon>
        <taxon>Liliopsida</taxon>
        <taxon>Araceae</taxon>
        <taxon>Aroideae</taxon>
        <taxon>Colocasieae</taxon>
        <taxon>Colocasia</taxon>
    </lineage>
</organism>
<evidence type="ECO:0000256" key="6">
    <source>
        <dbReference type="ARBA" id="ARBA00060657"/>
    </source>
</evidence>
<name>A0A843VGK1_COLES</name>
<keyword evidence="2 7" id="KW-0349">Heme</keyword>
<evidence type="ECO:0000313" key="10">
    <source>
        <dbReference type="Proteomes" id="UP000652761"/>
    </source>
</evidence>
<keyword evidence="3 7" id="KW-0479">Metal-binding</keyword>
<comment type="similarity">
    <text evidence="1">Belongs to the cytochrome P450 family.</text>
</comment>
<dbReference type="PRINTS" id="PR00465">
    <property type="entry name" value="EP450IV"/>
</dbReference>
<dbReference type="CDD" id="cd11071">
    <property type="entry name" value="CYP74"/>
    <property type="match status" value="1"/>
</dbReference>
<dbReference type="EMBL" id="NMUH01001253">
    <property type="protein sequence ID" value="MQL90559.1"/>
    <property type="molecule type" value="Genomic_DNA"/>
</dbReference>
<evidence type="ECO:0000256" key="5">
    <source>
        <dbReference type="ARBA" id="ARBA00023239"/>
    </source>
</evidence>
<evidence type="ECO:0000256" key="2">
    <source>
        <dbReference type="ARBA" id="ARBA00022617"/>
    </source>
</evidence>
<gene>
    <name evidence="9" type="ORF">Taro_023157</name>
</gene>
<dbReference type="Pfam" id="PF00067">
    <property type="entry name" value="p450"/>
    <property type="match status" value="1"/>
</dbReference>
<accession>A0A843VGK1</accession>
<dbReference type="GO" id="GO:0005506">
    <property type="term" value="F:iron ion binding"/>
    <property type="evidence" value="ECO:0007669"/>
    <property type="project" value="InterPro"/>
</dbReference>
<dbReference type="GO" id="GO:0019752">
    <property type="term" value="P:carboxylic acid metabolic process"/>
    <property type="evidence" value="ECO:0007669"/>
    <property type="project" value="UniProtKB-ARBA"/>
</dbReference>
<evidence type="ECO:0000313" key="9">
    <source>
        <dbReference type="EMBL" id="MQL90559.1"/>
    </source>
</evidence>
<reference evidence="9" key="1">
    <citation type="submission" date="2017-07" db="EMBL/GenBank/DDBJ databases">
        <title>Taro Niue Genome Assembly and Annotation.</title>
        <authorList>
            <person name="Atibalentja N."/>
            <person name="Keating K."/>
            <person name="Fields C.J."/>
        </authorList>
    </citation>
    <scope>NUCLEOTIDE SEQUENCE</scope>
    <source>
        <strain evidence="9">Niue_2</strain>
        <tissue evidence="9">Leaf</tissue>
    </source>
</reference>
<dbReference type="GO" id="GO:0016125">
    <property type="term" value="P:sterol metabolic process"/>
    <property type="evidence" value="ECO:0007669"/>
    <property type="project" value="TreeGrafter"/>
</dbReference>
<sequence length="495" mass="54926">MAMMASSFAASALPLKTIPGSYGPPVIGPLKDRLDYFWFQGPETFFRHRATNHKSTVFRTNIPPTFPFFRRVDPRVIAVVDCAAFRALFDLTLVEKKDVLVGDFMPSTSFTGDMRVVVYMDPSEQKHAAGKGFCLDLLKRSAGLWESEFLSSADVMLTVIERDLTASSSGSAGFLQPLQKCLFAFLCKSIARTDPAASPEVGECGFLMLDKWLSLQLLPTVSIGVLQPLEEIFLHSFAYPFALVKGDYQKLYSFMDKEAQEVIRIAGEGFGLTKEEAIHNILFVLGFNAFGGFSVFLPGLITTLGRDKTGLQDRLRAEVRGVLAGGRALGFETVREMELVRSTVQEVLRLNPPVYLQFGRARRDFVLNSHETAYQVMKGELLCGYQTLAMRDPMVFDDPEAFVADRFVGEKGRRLLDYLYWSNGPETGQPTTANKQCAAKDYVVATACMLVAEIVRRYDDFRCDDSALSITKLEKAKEGTEAQAASVEAGRPGSR</sequence>
<evidence type="ECO:0000256" key="8">
    <source>
        <dbReference type="SAM" id="MobiDB-lite"/>
    </source>
</evidence>
<evidence type="ECO:0000256" key="7">
    <source>
        <dbReference type="PIRSR" id="PIRSR602403-1"/>
    </source>
</evidence>
<dbReference type="AlphaFoldDB" id="A0A843VGK1"/>
<keyword evidence="5" id="KW-0456">Lyase</keyword>
<dbReference type="FunFam" id="1.10.630.10:FF:000024">
    <property type="entry name" value="Allene oxide synthase, chloroplastic"/>
    <property type="match status" value="1"/>
</dbReference>
<dbReference type="Proteomes" id="UP000652761">
    <property type="component" value="Unassembled WGS sequence"/>
</dbReference>
<evidence type="ECO:0000256" key="1">
    <source>
        <dbReference type="ARBA" id="ARBA00010617"/>
    </source>
</evidence>
<dbReference type="InterPro" id="IPR036396">
    <property type="entry name" value="Cyt_P450_sf"/>
</dbReference>
<dbReference type="PANTHER" id="PTHR24286">
    <property type="entry name" value="CYTOCHROME P450 26"/>
    <property type="match status" value="1"/>
</dbReference>
<evidence type="ECO:0000256" key="3">
    <source>
        <dbReference type="ARBA" id="ARBA00022723"/>
    </source>
</evidence>
<dbReference type="InterPro" id="IPR001128">
    <property type="entry name" value="Cyt_P450"/>
</dbReference>
<dbReference type="GO" id="GO:0016829">
    <property type="term" value="F:lyase activity"/>
    <property type="evidence" value="ECO:0007669"/>
    <property type="project" value="UniProtKB-KW"/>
</dbReference>
<keyword evidence="4 7" id="KW-0408">Iron</keyword>
<comment type="cofactor">
    <cofactor evidence="7">
        <name>heme</name>
        <dbReference type="ChEBI" id="CHEBI:30413"/>
    </cofactor>
</comment>
<dbReference type="OrthoDB" id="2789670at2759"/>
<dbReference type="GO" id="GO:0020037">
    <property type="term" value="F:heme binding"/>
    <property type="evidence" value="ECO:0007669"/>
    <property type="project" value="InterPro"/>
</dbReference>
<dbReference type="InterPro" id="IPR002403">
    <property type="entry name" value="Cyt_P450_E_grp-IV"/>
</dbReference>
<protein>
    <submittedName>
        <fullName evidence="9">Uncharacterized protein</fullName>
    </submittedName>
</protein>
<dbReference type="PANTHER" id="PTHR24286:SF49">
    <property type="entry name" value="INACTIVE LINOLENATE HYDROPEROXIDE LYASE-RELATED"/>
    <property type="match status" value="1"/>
</dbReference>
<evidence type="ECO:0000256" key="4">
    <source>
        <dbReference type="ARBA" id="ARBA00023004"/>
    </source>
</evidence>
<dbReference type="Gene3D" id="1.10.630.10">
    <property type="entry name" value="Cytochrome P450"/>
    <property type="match status" value="1"/>
</dbReference>
<dbReference type="GO" id="GO:0004497">
    <property type="term" value="F:monooxygenase activity"/>
    <property type="evidence" value="ECO:0007669"/>
    <property type="project" value="InterPro"/>
</dbReference>